<sequence length="117" mass="13566">MEIKHSGHKETFQKSEIFYETCQRLDVNVIALVKLQTAIQASNNARDVKTFRKILQETMLGVLYLTKFRDALLDELKQANNGAYRCLAQSLHDRPKELYSTLNEFKSWIDKLTASQN</sequence>
<reference evidence="2" key="1">
    <citation type="submission" date="2017-12" db="EMBL/GenBank/DDBJ databases">
        <authorList>
            <person name="Christensen H."/>
        </authorList>
    </citation>
    <scope>NUCLEOTIDE SEQUENCE [LARGE SCALE GENOMIC DNA]</scope>
    <source>
        <strain evidence="2">268A</strain>
    </source>
</reference>
<dbReference type="AlphaFoldDB" id="A0A2I2AAL3"/>
<evidence type="ECO:0000313" key="1">
    <source>
        <dbReference type="EMBL" id="PLA76411.1"/>
    </source>
</evidence>
<protein>
    <submittedName>
        <fullName evidence="1">Uncharacterized protein</fullName>
    </submittedName>
</protein>
<accession>A0A2I2AAL3</accession>
<comment type="caution">
    <text evidence="1">The sequence shown here is derived from an EMBL/GenBank/DDBJ whole genome shotgun (WGS) entry which is preliminary data.</text>
</comment>
<name>A0A2I2AAL3_9LACO</name>
<gene>
    <name evidence="1" type="ORF">CYR79_06350</name>
</gene>
<evidence type="ECO:0000313" key="2">
    <source>
        <dbReference type="Proteomes" id="UP000234579"/>
    </source>
</evidence>
<dbReference type="EMBL" id="PKGI01000030">
    <property type="protein sequence ID" value="PLA76411.1"/>
    <property type="molecule type" value="Genomic_DNA"/>
</dbReference>
<dbReference type="RefSeq" id="WP_101811909.1">
    <property type="nucleotide sequence ID" value="NZ_PKGI01000030.1"/>
</dbReference>
<proteinExistence type="predicted"/>
<organism evidence="1 2">
    <name type="scientific">Ligilactobacillus agilis</name>
    <dbReference type="NCBI Taxonomy" id="1601"/>
    <lineage>
        <taxon>Bacteria</taxon>
        <taxon>Bacillati</taxon>
        <taxon>Bacillota</taxon>
        <taxon>Bacilli</taxon>
        <taxon>Lactobacillales</taxon>
        <taxon>Lactobacillaceae</taxon>
        <taxon>Ligilactobacillus</taxon>
    </lineage>
</organism>
<dbReference type="Proteomes" id="UP000234579">
    <property type="component" value="Unassembled WGS sequence"/>
</dbReference>